<feature type="transmembrane region" description="Helical" evidence="2">
    <location>
        <begin position="57"/>
        <end position="77"/>
    </location>
</feature>
<evidence type="ECO:0000313" key="5">
    <source>
        <dbReference type="Proteomes" id="UP000637628"/>
    </source>
</evidence>
<protein>
    <recommendedName>
        <fullName evidence="3">DUF3152 domain-containing protein</fullName>
    </recommendedName>
</protein>
<comment type="caution">
    <text evidence="4">The sequence shown here is derived from an EMBL/GenBank/DDBJ whole genome shotgun (WGS) entry which is preliminary data.</text>
</comment>
<keyword evidence="5" id="KW-1185">Reference proteome</keyword>
<dbReference type="Proteomes" id="UP000637628">
    <property type="component" value="Unassembled WGS sequence"/>
</dbReference>
<evidence type="ECO:0000259" key="3">
    <source>
        <dbReference type="Pfam" id="PF11350"/>
    </source>
</evidence>
<feature type="domain" description="DUF3152" evidence="3">
    <location>
        <begin position="112"/>
        <end position="274"/>
    </location>
</feature>
<keyword evidence="2" id="KW-0472">Membrane</keyword>
<proteinExistence type="predicted"/>
<evidence type="ECO:0000256" key="2">
    <source>
        <dbReference type="SAM" id="Phobius"/>
    </source>
</evidence>
<accession>A0ABQ3Z1Z0</accession>
<feature type="region of interest" description="Disordered" evidence="1">
    <location>
        <begin position="14"/>
        <end position="47"/>
    </location>
</feature>
<dbReference type="Pfam" id="PF11350">
    <property type="entry name" value="DUF3152"/>
    <property type="match status" value="1"/>
</dbReference>
<sequence>MTLPGRTEEAWAGVAVWNPDRNPPAMTRRPLSRQEPPPLAAEDEPVEPRPARFRRRILLALVYVLLAAGVLAVGRYVRADEGDRIVVPPAPAPSARPAVATPAKPKVRLAGASGSFAYVAGFGPIVGNRGPIHRFKIAVEKPTAGALDFANQVNRVLGDRRSWIASHRFRFQRVPESAHAEFIVYLASAKTSERMCRTGGLETDGFTSCRVPRKVIINDDRWAGAIRGYGASLDVYRAYAVNHEVGHQLGHGHQRCPGKGKVAPVMMQQTYGLKGCIANSWPYPGGS</sequence>
<evidence type="ECO:0000313" key="4">
    <source>
        <dbReference type="EMBL" id="GIE03842.1"/>
    </source>
</evidence>
<organism evidence="4 5">
    <name type="scientific">Paractinoplanes durhamensis</name>
    <dbReference type="NCBI Taxonomy" id="113563"/>
    <lineage>
        <taxon>Bacteria</taxon>
        <taxon>Bacillati</taxon>
        <taxon>Actinomycetota</taxon>
        <taxon>Actinomycetes</taxon>
        <taxon>Micromonosporales</taxon>
        <taxon>Micromonosporaceae</taxon>
        <taxon>Paractinoplanes</taxon>
    </lineage>
</organism>
<dbReference type="RefSeq" id="WP_203730094.1">
    <property type="nucleotide sequence ID" value="NZ_BAAATX010000007.1"/>
</dbReference>
<keyword evidence="2" id="KW-0812">Transmembrane</keyword>
<reference evidence="4 5" key="1">
    <citation type="submission" date="2021-01" db="EMBL/GenBank/DDBJ databases">
        <title>Whole genome shotgun sequence of Actinoplanes durhamensis NBRC 14914.</title>
        <authorList>
            <person name="Komaki H."/>
            <person name="Tamura T."/>
        </authorList>
    </citation>
    <scope>NUCLEOTIDE SEQUENCE [LARGE SCALE GENOMIC DNA]</scope>
    <source>
        <strain evidence="4 5">NBRC 14914</strain>
    </source>
</reference>
<dbReference type="InterPro" id="IPR022603">
    <property type="entry name" value="DUF3152"/>
</dbReference>
<name>A0ABQ3Z1Z0_9ACTN</name>
<evidence type="ECO:0000256" key="1">
    <source>
        <dbReference type="SAM" id="MobiDB-lite"/>
    </source>
</evidence>
<dbReference type="SUPFAM" id="SSF55486">
    <property type="entry name" value="Metalloproteases ('zincins'), catalytic domain"/>
    <property type="match status" value="1"/>
</dbReference>
<keyword evidence="2" id="KW-1133">Transmembrane helix</keyword>
<dbReference type="EMBL" id="BOML01000040">
    <property type="protein sequence ID" value="GIE03842.1"/>
    <property type="molecule type" value="Genomic_DNA"/>
</dbReference>
<gene>
    <name evidence="4" type="ORF">Adu01nite_51920</name>
</gene>